<proteinExistence type="predicted"/>
<evidence type="ECO:0000313" key="1">
    <source>
        <dbReference type="EMBL" id="KGH27070.1"/>
    </source>
</evidence>
<dbReference type="InterPro" id="IPR021250">
    <property type="entry name" value="DUF2789"/>
</dbReference>
<evidence type="ECO:0000313" key="2">
    <source>
        <dbReference type="Proteomes" id="UP000029553"/>
    </source>
</evidence>
<gene>
    <name evidence="1" type="ORF">P353_19540</name>
</gene>
<dbReference type="Proteomes" id="UP000029553">
    <property type="component" value="Unassembled WGS sequence"/>
</dbReference>
<dbReference type="InterPro" id="IPR038086">
    <property type="entry name" value="DUF2789_sf"/>
</dbReference>
<dbReference type="RefSeq" id="WP_011911468.1">
    <property type="nucleotide sequence ID" value="NZ_AWOR01000066.1"/>
</dbReference>
<dbReference type="Gene3D" id="1.10.10.1130">
    <property type="entry name" value="Uncharacterised protein PF10982, DUF2789"/>
    <property type="match status" value="1"/>
</dbReference>
<protein>
    <recommendedName>
        <fullName evidence="3">DUF2789 domain-containing protein</fullName>
    </recommendedName>
</protein>
<dbReference type="Pfam" id="PF10982">
    <property type="entry name" value="DUF2789"/>
    <property type="match status" value="1"/>
</dbReference>
<reference evidence="1 2" key="1">
    <citation type="submission" date="2013-09" db="EMBL/GenBank/DDBJ databases">
        <title>High correlation between genotypes and phenotypes of environmental bacteria Comamonas testosteroni strains.</title>
        <authorList>
            <person name="Liu L."/>
            <person name="Zhu W."/>
            <person name="Xia X."/>
            <person name="Xu B."/>
            <person name="Luo M."/>
            <person name="Wang G."/>
        </authorList>
    </citation>
    <scope>NUCLEOTIDE SEQUENCE [LARGE SCALE GENOMIC DNA]</scope>
    <source>
        <strain evidence="1 2">JL40</strain>
    </source>
</reference>
<sequence>MEFAIHRFHDLFVQLGLPNQPHEIHQFLAEHRPVAPDIELPNAPFWTPAQASFLREALEQDSNWSELADQLSEALRSPEGVR</sequence>
<dbReference type="EMBL" id="AWOR01000066">
    <property type="protein sequence ID" value="KGH27070.1"/>
    <property type="molecule type" value="Genomic_DNA"/>
</dbReference>
<organism evidence="1 2">
    <name type="scientific">Comamonas testosteroni</name>
    <name type="common">Pseudomonas testosteroni</name>
    <dbReference type="NCBI Taxonomy" id="285"/>
    <lineage>
        <taxon>Bacteria</taxon>
        <taxon>Pseudomonadati</taxon>
        <taxon>Pseudomonadota</taxon>
        <taxon>Betaproteobacteria</taxon>
        <taxon>Burkholderiales</taxon>
        <taxon>Comamonadaceae</taxon>
        <taxon>Comamonas</taxon>
    </lineage>
</organism>
<evidence type="ECO:0008006" key="3">
    <source>
        <dbReference type="Google" id="ProtNLM"/>
    </source>
</evidence>
<dbReference type="AlphaFoldDB" id="A0A096CZZ3"/>
<name>A0A096CZZ3_COMTE</name>
<comment type="caution">
    <text evidence="1">The sequence shown here is derived from an EMBL/GenBank/DDBJ whole genome shotgun (WGS) entry which is preliminary data.</text>
</comment>
<accession>A0A096CZZ3</accession>